<proteinExistence type="inferred from homology"/>
<dbReference type="PROSITE" id="PS00139">
    <property type="entry name" value="THIOL_PROTEASE_CYS"/>
    <property type="match status" value="1"/>
</dbReference>
<keyword evidence="12" id="KW-1185">Reference proteome</keyword>
<dbReference type="Proteomes" id="UP000825935">
    <property type="component" value="Chromosome 33"/>
</dbReference>
<dbReference type="SUPFAM" id="SSF54001">
    <property type="entry name" value="Cysteine proteinases"/>
    <property type="match status" value="1"/>
</dbReference>
<evidence type="ECO:0000256" key="8">
    <source>
        <dbReference type="SAM" id="SignalP"/>
    </source>
</evidence>
<reference evidence="11" key="1">
    <citation type="submission" date="2021-08" db="EMBL/GenBank/DDBJ databases">
        <title>WGS assembly of Ceratopteris richardii.</title>
        <authorList>
            <person name="Marchant D.B."/>
            <person name="Chen G."/>
            <person name="Jenkins J."/>
            <person name="Shu S."/>
            <person name="Leebens-Mack J."/>
            <person name="Grimwood J."/>
            <person name="Schmutz J."/>
            <person name="Soltis P."/>
            <person name="Soltis D."/>
            <person name="Chen Z.-H."/>
        </authorList>
    </citation>
    <scope>NUCLEOTIDE SEQUENCE</scope>
    <source>
        <strain evidence="11">Whitten #5841</strain>
        <tissue evidence="11">Leaf</tissue>
    </source>
</reference>
<dbReference type="GO" id="GO:0006508">
    <property type="term" value="P:proteolysis"/>
    <property type="evidence" value="ECO:0007669"/>
    <property type="project" value="UniProtKB-KW"/>
</dbReference>
<dbReference type="SMART" id="SM00848">
    <property type="entry name" value="Inhibitor_I29"/>
    <property type="match status" value="1"/>
</dbReference>
<dbReference type="GO" id="GO:0008234">
    <property type="term" value="F:cysteine-type peptidase activity"/>
    <property type="evidence" value="ECO:0007669"/>
    <property type="project" value="UniProtKB-KW"/>
</dbReference>
<dbReference type="PROSITE" id="PS00639">
    <property type="entry name" value="THIOL_PROTEASE_HIS"/>
    <property type="match status" value="1"/>
</dbReference>
<dbReference type="InterPro" id="IPR038765">
    <property type="entry name" value="Papain-like_cys_pep_sf"/>
</dbReference>
<dbReference type="SMART" id="SM00645">
    <property type="entry name" value="Pept_C1"/>
    <property type="match status" value="1"/>
</dbReference>
<dbReference type="InterPro" id="IPR000668">
    <property type="entry name" value="Peptidase_C1A_C"/>
</dbReference>
<dbReference type="Gene3D" id="3.90.70.10">
    <property type="entry name" value="Cysteine proteinases"/>
    <property type="match status" value="1"/>
</dbReference>
<dbReference type="CDD" id="cd02248">
    <property type="entry name" value="Peptidase_C1A"/>
    <property type="match status" value="1"/>
</dbReference>
<feature type="domain" description="Peptidase C1A papain C-terminal" evidence="9">
    <location>
        <begin position="138"/>
        <end position="355"/>
    </location>
</feature>
<dbReference type="PANTHER" id="PTHR12411">
    <property type="entry name" value="CYSTEINE PROTEASE FAMILY C1-RELATED"/>
    <property type="match status" value="1"/>
</dbReference>
<feature type="domain" description="Cathepsin propeptide inhibitor" evidence="10">
    <location>
        <begin position="46"/>
        <end position="106"/>
    </location>
</feature>
<protein>
    <submittedName>
        <fullName evidence="11">Uncharacterized protein</fullName>
    </submittedName>
</protein>
<dbReference type="EMBL" id="CM035438">
    <property type="protein sequence ID" value="KAH7285031.1"/>
    <property type="molecule type" value="Genomic_DNA"/>
</dbReference>
<evidence type="ECO:0000256" key="2">
    <source>
        <dbReference type="ARBA" id="ARBA00022670"/>
    </source>
</evidence>
<evidence type="ECO:0000256" key="6">
    <source>
        <dbReference type="ARBA" id="ARBA00023157"/>
    </source>
</evidence>
<dbReference type="InterPro" id="IPR000169">
    <property type="entry name" value="Pept_cys_AS"/>
</dbReference>
<comment type="similarity">
    <text evidence="1">Belongs to the peptidase C1 family.</text>
</comment>
<evidence type="ECO:0000256" key="4">
    <source>
        <dbReference type="ARBA" id="ARBA00022801"/>
    </source>
</evidence>
<dbReference type="Pfam" id="PF00112">
    <property type="entry name" value="Peptidase_C1"/>
    <property type="match status" value="1"/>
</dbReference>
<dbReference type="PRINTS" id="PR00705">
    <property type="entry name" value="PAPAIN"/>
</dbReference>
<evidence type="ECO:0000259" key="9">
    <source>
        <dbReference type="SMART" id="SM00645"/>
    </source>
</evidence>
<feature type="compositionally biased region" description="Polar residues" evidence="7">
    <location>
        <begin position="361"/>
        <end position="371"/>
    </location>
</feature>
<organism evidence="11 12">
    <name type="scientific">Ceratopteris richardii</name>
    <name type="common">Triangle waterfern</name>
    <dbReference type="NCBI Taxonomy" id="49495"/>
    <lineage>
        <taxon>Eukaryota</taxon>
        <taxon>Viridiplantae</taxon>
        <taxon>Streptophyta</taxon>
        <taxon>Embryophyta</taxon>
        <taxon>Tracheophyta</taxon>
        <taxon>Polypodiopsida</taxon>
        <taxon>Polypodiidae</taxon>
        <taxon>Polypodiales</taxon>
        <taxon>Pteridineae</taxon>
        <taxon>Pteridaceae</taxon>
        <taxon>Parkerioideae</taxon>
        <taxon>Ceratopteris</taxon>
    </lineage>
</organism>
<dbReference type="InterPro" id="IPR025660">
    <property type="entry name" value="Pept_his_AS"/>
</dbReference>
<dbReference type="InterPro" id="IPR025661">
    <property type="entry name" value="Pept_asp_AS"/>
</dbReference>
<feature type="signal peptide" evidence="8">
    <location>
        <begin position="1"/>
        <end position="23"/>
    </location>
</feature>
<evidence type="ECO:0000259" key="10">
    <source>
        <dbReference type="SMART" id="SM00848"/>
    </source>
</evidence>
<feature type="chain" id="PRO_5035898548" evidence="8">
    <location>
        <begin position="24"/>
        <end position="399"/>
    </location>
</feature>
<dbReference type="FunFam" id="3.90.70.10:FF:000023">
    <property type="entry name" value="Senescence-specific cysteine protease SAG39"/>
    <property type="match status" value="1"/>
</dbReference>
<accession>A0A8T2QNZ0</accession>
<keyword evidence="3 8" id="KW-0732">Signal</keyword>
<keyword evidence="5" id="KW-0788">Thiol protease</keyword>
<evidence type="ECO:0000256" key="3">
    <source>
        <dbReference type="ARBA" id="ARBA00022729"/>
    </source>
</evidence>
<dbReference type="PROSITE" id="PS00640">
    <property type="entry name" value="THIOL_PROTEASE_ASN"/>
    <property type="match status" value="1"/>
</dbReference>
<dbReference type="InterPro" id="IPR013128">
    <property type="entry name" value="Peptidase_C1A"/>
</dbReference>
<dbReference type="InterPro" id="IPR039417">
    <property type="entry name" value="Peptidase_C1A_papain-like"/>
</dbReference>
<name>A0A8T2QNZ0_CERRI</name>
<evidence type="ECO:0000256" key="7">
    <source>
        <dbReference type="SAM" id="MobiDB-lite"/>
    </source>
</evidence>
<evidence type="ECO:0000256" key="1">
    <source>
        <dbReference type="ARBA" id="ARBA00008455"/>
    </source>
</evidence>
<dbReference type="InterPro" id="IPR013201">
    <property type="entry name" value="Prot_inhib_I29"/>
</dbReference>
<dbReference type="OrthoDB" id="10253408at2759"/>
<gene>
    <name evidence="11" type="ORF">KP509_33G008600</name>
</gene>
<keyword evidence="4" id="KW-0378">Hydrolase</keyword>
<feature type="compositionally biased region" description="Basic residues" evidence="7">
    <location>
        <begin position="388"/>
        <end position="399"/>
    </location>
</feature>
<evidence type="ECO:0000256" key="5">
    <source>
        <dbReference type="ARBA" id="ARBA00022807"/>
    </source>
</evidence>
<feature type="region of interest" description="Disordered" evidence="7">
    <location>
        <begin position="356"/>
        <end position="399"/>
    </location>
</feature>
<dbReference type="AlphaFoldDB" id="A0A8T2QNZ0"/>
<evidence type="ECO:0000313" key="12">
    <source>
        <dbReference type="Proteomes" id="UP000825935"/>
    </source>
</evidence>
<comment type="caution">
    <text evidence="11">The sequence shown here is derived from an EMBL/GenBank/DDBJ whole genome shotgun (WGS) entry which is preliminary data.</text>
</comment>
<keyword evidence="2" id="KW-0645">Protease</keyword>
<keyword evidence="6" id="KW-1015">Disulfide bond</keyword>
<evidence type="ECO:0000313" key="11">
    <source>
        <dbReference type="EMBL" id="KAH7285031.1"/>
    </source>
</evidence>
<sequence>MVGLRLLLLTLLQFCVISLRVKASNRYNTFDSLLSSQSDDAAWELFNRWRANHRRSYDSDNSLDELMKRFSIFKENVKHVRSHNERSNSSYWLGLNQFADLTNQEYRALYLREPIVKKYKAPARSNFSVPFTFKSNGKPSSVDWRKDGAVNPPKDQGPCGSCWAFSTVAAVEGVNQIVTGELTSLSEQQLVDCDREQNQGCSGGLMDYAFEFIATHGGLETEMEYPYTASDGICNAERKENFKVVTIDGFTDVPPNNEEALLQAVSEQPVSVAIEASSLNFQLYAGGVFTGECGTRLDHGVTLVGYGATDDGLEYWIVRNSWGEAWGDGGYVLLQRGAGKDEGVCGVNMMPSFPVKRGPNPSASSLGNKSSFLREVDGNGANQESVRPHHLGRKAVKAS</sequence>
<dbReference type="Pfam" id="PF08246">
    <property type="entry name" value="Inhibitor_I29"/>
    <property type="match status" value="1"/>
</dbReference>